<dbReference type="GO" id="GO:0005975">
    <property type="term" value="P:carbohydrate metabolic process"/>
    <property type="evidence" value="ECO:0007669"/>
    <property type="project" value="InterPro"/>
</dbReference>
<reference evidence="4" key="1">
    <citation type="submission" date="2016-10" db="EMBL/GenBank/DDBJ databases">
        <authorList>
            <person name="Varghese N."/>
            <person name="Submissions S."/>
        </authorList>
    </citation>
    <scope>NUCLEOTIDE SEQUENCE [LARGE SCALE GENOMIC DNA]</scope>
    <source>
        <strain evidence="4">DSM 45962</strain>
    </source>
</reference>
<dbReference type="EMBL" id="FOMD01000003">
    <property type="protein sequence ID" value="SFD15100.1"/>
    <property type="molecule type" value="Genomic_DNA"/>
</dbReference>
<dbReference type="InterPro" id="IPR050246">
    <property type="entry name" value="Class_II_FBP_aldolase"/>
</dbReference>
<dbReference type="InterPro" id="IPR000771">
    <property type="entry name" value="FBA_II"/>
</dbReference>
<dbReference type="GO" id="GO:0016832">
    <property type="term" value="F:aldehyde-lyase activity"/>
    <property type="evidence" value="ECO:0007669"/>
    <property type="project" value="InterPro"/>
</dbReference>
<evidence type="ECO:0000313" key="3">
    <source>
        <dbReference type="EMBL" id="SFD15100.1"/>
    </source>
</evidence>
<organism evidence="3 4">
    <name type="scientific">Klenkia taihuensis</name>
    <dbReference type="NCBI Taxonomy" id="1225127"/>
    <lineage>
        <taxon>Bacteria</taxon>
        <taxon>Bacillati</taxon>
        <taxon>Actinomycetota</taxon>
        <taxon>Actinomycetes</taxon>
        <taxon>Geodermatophilales</taxon>
        <taxon>Geodermatophilaceae</taxon>
        <taxon>Klenkia</taxon>
    </lineage>
</organism>
<name>A0A1I1QAF0_9ACTN</name>
<feature type="active site" description="Proton donor" evidence="1">
    <location>
        <position position="83"/>
    </location>
</feature>
<proteinExistence type="predicted"/>
<evidence type="ECO:0000313" key="4">
    <source>
        <dbReference type="Proteomes" id="UP000199022"/>
    </source>
</evidence>
<protein>
    <submittedName>
        <fullName evidence="3">Fructose-bisphosphate aldolase</fullName>
    </submittedName>
</protein>
<accession>A0A1I1QAF0</accession>
<keyword evidence="2" id="KW-0862">Zinc</keyword>
<dbReference type="Gene3D" id="3.20.20.70">
    <property type="entry name" value="Aldolase class I"/>
    <property type="match status" value="1"/>
</dbReference>
<comment type="cofactor">
    <cofactor evidence="2">
        <name>Zn(2+)</name>
        <dbReference type="ChEBI" id="CHEBI:29105"/>
    </cofactor>
    <text evidence="2">Binds 2 Zn(2+) ions per subunit. One is catalytic and the other provides a structural contribution.</text>
</comment>
<keyword evidence="2" id="KW-0479">Metal-binding</keyword>
<dbReference type="AlphaFoldDB" id="A0A1I1QAF0"/>
<keyword evidence="4" id="KW-1185">Reference proteome</keyword>
<evidence type="ECO:0000256" key="1">
    <source>
        <dbReference type="PIRSR" id="PIRSR001359-1"/>
    </source>
</evidence>
<dbReference type="PIRSF" id="PIRSF001359">
    <property type="entry name" value="F_bP_aldolase_II"/>
    <property type="match status" value="1"/>
</dbReference>
<feature type="binding site" evidence="2">
    <location>
        <position position="84"/>
    </location>
    <ligand>
        <name>Zn(2+)</name>
        <dbReference type="ChEBI" id="CHEBI:29105"/>
        <label>1</label>
        <note>catalytic</note>
    </ligand>
</feature>
<feature type="binding site" evidence="2">
    <location>
        <position position="135"/>
    </location>
    <ligand>
        <name>Zn(2+)</name>
        <dbReference type="ChEBI" id="CHEBI:29105"/>
        <label>2</label>
    </ligand>
</feature>
<evidence type="ECO:0000256" key="2">
    <source>
        <dbReference type="PIRSR" id="PIRSR001359-3"/>
    </source>
</evidence>
<feature type="binding site" evidence="2">
    <location>
        <position position="177"/>
    </location>
    <ligand>
        <name>Zn(2+)</name>
        <dbReference type="ChEBI" id="CHEBI:29105"/>
        <label>1</label>
        <note>catalytic</note>
    </ligand>
</feature>
<dbReference type="PANTHER" id="PTHR30304">
    <property type="entry name" value="D-TAGATOSE-1,6-BISPHOSPHATE ALDOLASE"/>
    <property type="match status" value="1"/>
</dbReference>
<feature type="binding site" evidence="2">
    <location>
        <position position="105"/>
    </location>
    <ligand>
        <name>Zn(2+)</name>
        <dbReference type="ChEBI" id="CHEBI:29105"/>
        <label>2</label>
    </ligand>
</feature>
<dbReference type="OrthoDB" id="9803995at2"/>
<dbReference type="InterPro" id="IPR013785">
    <property type="entry name" value="Aldolase_TIM"/>
</dbReference>
<dbReference type="GO" id="GO:0008270">
    <property type="term" value="F:zinc ion binding"/>
    <property type="evidence" value="ECO:0007669"/>
    <property type="project" value="InterPro"/>
</dbReference>
<dbReference type="Pfam" id="PF01116">
    <property type="entry name" value="F_bP_aldolase"/>
    <property type="match status" value="1"/>
</dbReference>
<dbReference type="RefSeq" id="WP_091559158.1">
    <property type="nucleotide sequence ID" value="NZ_BNAC01000001.1"/>
</dbReference>
<sequence>MPQVSTAALARDARRHGRGLGAFNVVHLEQARAYEAAARDAGVGVVLQLSENAVRHHGGLEPYAAGVLALARASDVPVAVHLDHAEDVDLVHAAVGLGFSSVMYDGSTLPYGDNLATTAEVVRTCHAAGVDVEAELGEVGGKDGAHAPTARTDPAEAAAFVAATGVDLLAVAVGSSHAMADRGARLDVDLVARLADAVPVPLVLHGSSGVSDDGLVAAVRSGIVKVNVATHLNRVFTAEVRRLLQADPDLADTRRWTAAGARAAGSEAQRLLELYAAV</sequence>
<gene>
    <name evidence="3" type="ORF">SAMN05661030_2521</name>
</gene>
<feature type="binding site" evidence="2">
    <location>
        <position position="205"/>
    </location>
    <ligand>
        <name>Zn(2+)</name>
        <dbReference type="ChEBI" id="CHEBI:29105"/>
        <label>1</label>
        <note>catalytic</note>
    </ligand>
</feature>
<dbReference type="SUPFAM" id="SSF51569">
    <property type="entry name" value="Aldolase"/>
    <property type="match status" value="1"/>
</dbReference>
<dbReference type="Proteomes" id="UP000199022">
    <property type="component" value="Unassembled WGS sequence"/>
</dbReference>
<dbReference type="STRING" id="1225127.SAMN05661030_2521"/>
<dbReference type="PANTHER" id="PTHR30304:SF0">
    <property type="entry name" value="D-TAGATOSE-1,6-BISPHOSPHATE ALDOLASE SUBUNIT GATY-RELATED"/>
    <property type="match status" value="1"/>
</dbReference>